<dbReference type="Proteomes" id="UP000030689">
    <property type="component" value="Unassembled WGS sequence"/>
</dbReference>
<evidence type="ECO:0000259" key="13">
    <source>
        <dbReference type="Pfam" id="PF12819"/>
    </source>
</evidence>
<keyword evidence="2" id="KW-0723">Serine/threonine-protein kinase</keyword>
<keyword evidence="5 12" id="KW-0732">Signal</keyword>
<keyword evidence="8" id="KW-0067">ATP-binding</keyword>
<evidence type="ECO:0000256" key="10">
    <source>
        <dbReference type="ARBA" id="ARBA00023136"/>
    </source>
</evidence>
<evidence type="ECO:0000256" key="11">
    <source>
        <dbReference type="ARBA" id="ARBA00023180"/>
    </source>
</evidence>
<dbReference type="GO" id="GO:0004714">
    <property type="term" value="F:transmembrane receptor protein tyrosine kinase activity"/>
    <property type="evidence" value="ECO:0007669"/>
    <property type="project" value="InterPro"/>
</dbReference>
<dbReference type="EMBL" id="KI517426">
    <property type="protein sequence ID" value="ESQ46251.1"/>
    <property type="molecule type" value="Genomic_DNA"/>
</dbReference>
<keyword evidence="11" id="KW-0325">Glycoprotein</keyword>
<dbReference type="PANTHER" id="PTHR34590">
    <property type="entry name" value="OS03G0124300 PROTEIN-RELATED"/>
    <property type="match status" value="1"/>
</dbReference>
<evidence type="ECO:0000256" key="6">
    <source>
        <dbReference type="ARBA" id="ARBA00022741"/>
    </source>
</evidence>
<feature type="chain" id="PRO_5004723631" description="Malectin-like domain-containing protein" evidence="12">
    <location>
        <begin position="28"/>
        <end position="329"/>
    </location>
</feature>
<dbReference type="OrthoDB" id="1928639at2759"/>
<evidence type="ECO:0000256" key="12">
    <source>
        <dbReference type="SAM" id="SignalP"/>
    </source>
</evidence>
<accession>V4NIZ9</accession>
<dbReference type="GO" id="GO:0005524">
    <property type="term" value="F:ATP binding"/>
    <property type="evidence" value="ECO:0007669"/>
    <property type="project" value="UniProtKB-KW"/>
</dbReference>
<keyword evidence="15" id="KW-1185">Reference proteome</keyword>
<keyword evidence="9" id="KW-1133">Transmembrane helix</keyword>
<evidence type="ECO:0000256" key="8">
    <source>
        <dbReference type="ARBA" id="ARBA00022840"/>
    </source>
</evidence>
<comment type="subcellular location">
    <subcellularLocation>
        <location evidence="1">Membrane</location>
        <topology evidence="1">Single-pass type I membrane protein</topology>
    </subcellularLocation>
</comment>
<dbReference type="Pfam" id="PF12819">
    <property type="entry name" value="Malectin_like"/>
    <property type="match status" value="1"/>
</dbReference>
<dbReference type="InterPro" id="IPR024788">
    <property type="entry name" value="Malectin-like_Carb-bd_dom"/>
</dbReference>
<feature type="domain" description="Malectin-like" evidence="13">
    <location>
        <begin position="40"/>
        <end position="323"/>
    </location>
</feature>
<dbReference type="STRING" id="72664.V4NIZ9"/>
<dbReference type="AlphaFoldDB" id="V4NIZ9"/>
<sequence length="329" mass="37000">MEKLCLRNSVSLMTMVVIVLLPRCTLSTTSTYSRPEKLYVNCGSDSNVTYGNRTFVGDMISGGNSVSFTKKGTEAINQSGSGIYEMVRIFTSPSSYKFQLDSVGLHFVRLHFSAVSSRTQLLAARFTISATSHLKSFSLQNFNETPRVEEFLLMIDSPEFEIRFVPDHSSMAFVNAIEVFSAPDDLEIPSDSDKNLHTVYRLNVGGKKITPENDTLGRTWSLDDDFLYEKDSARNINSTQKPNYESGTVTQFTAPDFVYQTAKTMNHSSNEGVVEGMLMNVTWSFKVKSSSRHFIRVHFCDIKSESQNPDSDFYLYVNGQSRLDVKPSE</sequence>
<dbReference type="GO" id="GO:0004674">
    <property type="term" value="F:protein serine/threonine kinase activity"/>
    <property type="evidence" value="ECO:0007669"/>
    <property type="project" value="UniProtKB-KW"/>
</dbReference>
<organism evidence="14 15">
    <name type="scientific">Eutrema salsugineum</name>
    <name type="common">Saltwater cress</name>
    <name type="synonym">Sisymbrium salsugineum</name>
    <dbReference type="NCBI Taxonomy" id="72664"/>
    <lineage>
        <taxon>Eukaryota</taxon>
        <taxon>Viridiplantae</taxon>
        <taxon>Streptophyta</taxon>
        <taxon>Embryophyta</taxon>
        <taxon>Tracheophyta</taxon>
        <taxon>Spermatophyta</taxon>
        <taxon>Magnoliopsida</taxon>
        <taxon>eudicotyledons</taxon>
        <taxon>Gunneridae</taxon>
        <taxon>Pentapetalae</taxon>
        <taxon>rosids</taxon>
        <taxon>malvids</taxon>
        <taxon>Brassicales</taxon>
        <taxon>Brassicaceae</taxon>
        <taxon>Eutremeae</taxon>
        <taxon>Eutrema</taxon>
    </lineage>
</organism>
<evidence type="ECO:0000313" key="15">
    <source>
        <dbReference type="Proteomes" id="UP000030689"/>
    </source>
</evidence>
<feature type="non-terminal residue" evidence="14">
    <location>
        <position position="329"/>
    </location>
</feature>
<keyword evidence="6" id="KW-0547">Nucleotide-binding</keyword>
<dbReference type="KEGG" id="eus:EUTSA_v10000544mg"/>
<keyword evidence="7" id="KW-0418">Kinase</keyword>
<dbReference type="Gene3D" id="2.60.120.430">
    <property type="entry name" value="Galactose-binding lectin"/>
    <property type="match status" value="2"/>
</dbReference>
<evidence type="ECO:0000256" key="9">
    <source>
        <dbReference type="ARBA" id="ARBA00022989"/>
    </source>
</evidence>
<evidence type="ECO:0000256" key="2">
    <source>
        <dbReference type="ARBA" id="ARBA00022527"/>
    </source>
</evidence>
<evidence type="ECO:0000313" key="14">
    <source>
        <dbReference type="EMBL" id="ESQ46251.1"/>
    </source>
</evidence>
<keyword evidence="4" id="KW-0812">Transmembrane</keyword>
<evidence type="ECO:0000256" key="1">
    <source>
        <dbReference type="ARBA" id="ARBA00004479"/>
    </source>
</evidence>
<feature type="signal peptide" evidence="12">
    <location>
        <begin position="1"/>
        <end position="27"/>
    </location>
</feature>
<evidence type="ECO:0000256" key="5">
    <source>
        <dbReference type="ARBA" id="ARBA00022729"/>
    </source>
</evidence>
<reference evidence="14 15" key="1">
    <citation type="journal article" date="2013" name="Front. Plant Sci.">
        <title>The Reference Genome of the Halophytic Plant Eutrema salsugineum.</title>
        <authorList>
            <person name="Yang R."/>
            <person name="Jarvis D.E."/>
            <person name="Chen H."/>
            <person name="Beilstein M.A."/>
            <person name="Grimwood J."/>
            <person name="Jenkins J."/>
            <person name="Shu S."/>
            <person name="Prochnik S."/>
            <person name="Xin M."/>
            <person name="Ma C."/>
            <person name="Schmutz J."/>
            <person name="Wing R.A."/>
            <person name="Mitchell-Olds T."/>
            <person name="Schumaker K.S."/>
            <person name="Wang X."/>
        </authorList>
    </citation>
    <scope>NUCLEOTIDE SEQUENCE [LARGE SCALE GENOMIC DNA]</scope>
</reference>
<evidence type="ECO:0000256" key="3">
    <source>
        <dbReference type="ARBA" id="ARBA00022679"/>
    </source>
</evidence>
<dbReference type="OMA" id="HEYFINC"/>
<evidence type="ECO:0000256" key="7">
    <source>
        <dbReference type="ARBA" id="ARBA00022777"/>
    </source>
</evidence>
<proteinExistence type="predicted"/>
<dbReference type="PANTHER" id="PTHR34590:SF6">
    <property type="entry name" value="RECEPTOR-LIKE KINASE"/>
    <property type="match status" value="1"/>
</dbReference>
<keyword evidence="10" id="KW-0472">Membrane</keyword>
<dbReference type="GO" id="GO:0016020">
    <property type="term" value="C:membrane"/>
    <property type="evidence" value="ECO:0007669"/>
    <property type="project" value="UniProtKB-SubCell"/>
</dbReference>
<dbReference type="eggNOG" id="KOG1187">
    <property type="taxonomic scope" value="Eukaryota"/>
</dbReference>
<evidence type="ECO:0000256" key="4">
    <source>
        <dbReference type="ARBA" id="ARBA00022692"/>
    </source>
</evidence>
<dbReference type="InterPro" id="IPR045272">
    <property type="entry name" value="ANXUR1/2-like"/>
</dbReference>
<name>V4NIZ9_EUTSA</name>
<gene>
    <name evidence="14" type="ORF">EUTSA_v10000544mg</name>
</gene>
<keyword evidence="3" id="KW-0808">Transferase</keyword>
<protein>
    <recommendedName>
        <fullName evidence="13">Malectin-like domain-containing protein</fullName>
    </recommendedName>
</protein>
<dbReference type="Gramene" id="ESQ46251">
    <property type="protein sequence ID" value="ESQ46251"/>
    <property type="gene ID" value="EUTSA_v10000544mg"/>
</dbReference>